<dbReference type="Proteomes" id="UP000789366">
    <property type="component" value="Unassembled WGS sequence"/>
</dbReference>
<reference evidence="1" key="1">
    <citation type="submission" date="2021-06" db="EMBL/GenBank/DDBJ databases">
        <authorList>
            <person name="Kallberg Y."/>
            <person name="Tangrot J."/>
            <person name="Rosling A."/>
        </authorList>
    </citation>
    <scope>NUCLEOTIDE SEQUENCE</scope>
    <source>
        <strain evidence="1">28 12/20/2015</strain>
    </source>
</reference>
<gene>
    <name evidence="1" type="ORF">SPELUC_LOCUS6444</name>
</gene>
<organism evidence="1 2">
    <name type="scientific">Cetraspora pellucida</name>
    <dbReference type="NCBI Taxonomy" id="1433469"/>
    <lineage>
        <taxon>Eukaryota</taxon>
        <taxon>Fungi</taxon>
        <taxon>Fungi incertae sedis</taxon>
        <taxon>Mucoromycota</taxon>
        <taxon>Glomeromycotina</taxon>
        <taxon>Glomeromycetes</taxon>
        <taxon>Diversisporales</taxon>
        <taxon>Gigasporaceae</taxon>
        <taxon>Cetraspora</taxon>
    </lineage>
</organism>
<evidence type="ECO:0000313" key="1">
    <source>
        <dbReference type="EMBL" id="CAG8583114.1"/>
    </source>
</evidence>
<evidence type="ECO:0000313" key="2">
    <source>
        <dbReference type="Proteomes" id="UP000789366"/>
    </source>
</evidence>
<proteinExistence type="predicted"/>
<dbReference type="EMBL" id="CAJVPW010007627">
    <property type="protein sequence ID" value="CAG8583114.1"/>
    <property type="molecule type" value="Genomic_DNA"/>
</dbReference>
<keyword evidence="2" id="KW-1185">Reference proteome</keyword>
<protein>
    <submittedName>
        <fullName evidence="1">15393_t:CDS:1</fullName>
    </submittedName>
</protein>
<name>A0ACA9MBY7_9GLOM</name>
<accession>A0ACA9MBY7</accession>
<comment type="caution">
    <text evidence="1">The sequence shown here is derived from an EMBL/GenBank/DDBJ whole genome shotgun (WGS) entry which is preliminary data.</text>
</comment>
<sequence length="239" mass="27855">MSDVYPEYIKEFSIEIADFNPIRPTAYIPFVLGALHPIKVYLERNLHHLYEGFVKEINIDNIPILHNQNECLDFCYISERREEEYKPVNLLVITERIEVTTVVSHNLYRGTDALEKFVKRIEEELLNIQTDLSVPAEMIMASGDLRAYNKQTFEMQSFEEYHDLYLKTDVVLLADVFMNYTIICLKDDGLDPSHYVSAPGMFNDSLYKSSRAELKLITDINEYLIVEKGIHEEMTMASH</sequence>